<sequence>MRHWIYAASGVLLAMQAQADMTVKVGQVSPLSGPIAHLGKDNEAGALLAIEDANAKKLKIAGQIIKFELISEDDASDPKTATIVAQKLVDQKVAGVVGHLNSGTSIPASKIYNEAGIPQISPSATNPKYTLQGFKTTFRVVANDVQQGGAMGTFAVDHLKGKKIAIIDDRSAYGQGLADQVDKKVKALKGQVIAREYGTDKTTDWMAILTSVKARMPDVVVYGGMDATAGPLLQQMRRLGIKSALIVGDGACSPEMIKLSGSGMDQNVYCTVAGLPRDQMPKGAAFFKRFKQRFGMDVQVYAPYEYDAMTALISAMVEANSADPKVYLPTLAKIRLQGVTGMLQFTPEGDIKNGAVTVNQFSSNNWKPVSVIK</sequence>
<keyword evidence="2 3" id="KW-0732">Signal</keyword>
<evidence type="ECO:0000259" key="4">
    <source>
        <dbReference type="Pfam" id="PF13458"/>
    </source>
</evidence>
<dbReference type="InterPro" id="IPR028081">
    <property type="entry name" value="Leu-bd"/>
</dbReference>
<proteinExistence type="inferred from homology"/>
<dbReference type="CDD" id="cd06342">
    <property type="entry name" value="PBP1_ABC_LIVBP-like"/>
    <property type="match status" value="1"/>
</dbReference>
<gene>
    <name evidence="5" type="ORF">LIN78_14005</name>
</gene>
<comment type="similarity">
    <text evidence="1">Belongs to the leucine-binding protein family.</text>
</comment>
<dbReference type="EMBL" id="JAJBZT010000008">
    <property type="protein sequence ID" value="MCB6184657.1"/>
    <property type="molecule type" value="Genomic_DNA"/>
</dbReference>
<evidence type="ECO:0000313" key="6">
    <source>
        <dbReference type="Proteomes" id="UP001165395"/>
    </source>
</evidence>
<accession>A0ABS8D8W0</accession>
<evidence type="ECO:0000256" key="2">
    <source>
        <dbReference type="ARBA" id="ARBA00022729"/>
    </source>
</evidence>
<dbReference type="Proteomes" id="UP001165395">
    <property type="component" value="Unassembled WGS sequence"/>
</dbReference>
<dbReference type="Pfam" id="PF13458">
    <property type="entry name" value="Peripla_BP_6"/>
    <property type="match status" value="1"/>
</dbReference>
<evidence type="ECO:0000256" key="3">
    <source>
        <dbReference type="SAM" id="SignalP"/>
    </source>
</evidence>
<dbReference type="PANTHER" id="PTHR47151:SF2">
    <property type="entry name" value="AMINO ACID BINDING PROTEIN"/>
    <property type="match status" value="1"/>
</dbReference>
<feature type="signal peptide" evidence="3">
    <location>
        <begin position="1"/>
        <end position="19"/>
    </location>
</feature>
<dbReference type="RefSeq" id="WP_227181466.1">
    <property type="nucleotide sequence ID" value="NZ_JAJBZT010000008.1"/>
</dbReference>
<evidence type="ECO:0000313" key="5">
    <source>
        <dbReference type="EMBL" id="MCB6184657.1"/>
    </source>
</evidence>
<feature type="domain" description="Leucine-binding protein" evidence="4">
    <location>
        <begin position="22"/>
        <end position="355"/>
    </location>
</feature>
<protein>
    <submittedName>
        <fullName evidence="5">Branched-chain amino acid ABC transporter substrate-binding protein</fullName>
    </submittedName>
</protein>
<dbReference type="Gene3D" id="3.40.50.2300">
    <property type="match status" value="2"/>
</dbReference>
<name>A0ABS8D8W0_9NEIS</name>
<reference evidence="5" key="1">
    <citation type="submission" date="2021-10" db="EMBL/GenBank/DDBJ databases">
        <title>The complete genome sequence of Leeia sp. TBRC 13508.</title>
        <authorList>
            <person name="Charoenyingcharoen P."/>
            <person name="Yukphan P."/>
        </authorList>
    </citation>
    <scope>NUCLEOTIDE SEQUENCE</scope>
    <source>
        <strain evidence="5">TBRC 13508</strain>
    </source>
</reference>
<comment type="caution">
    <text evidence="5">The sequence shown here is derived from an EMBL/GenBank/DDBJ whole genome shotgun (WGS) entry which is preliminary data.</text>
</comment>
<dbReference type="SUPFAM" id="SSF53822">
    <property type="entry name" value="Periplasmic binding protein-like I"/>
    <property type="match status" value="1"/>
</dbReference>
<keyword evidence="6" id="KW-1185">Reference proteome</keyword>
<dbReference type="InterPro" id="IPR028082">
    <property type="entry name" value="Peripla_BP_I"/>
</dbReference>
<dbReference type="PANTHER" id="PTHR47151">
    <property type="entry name" value="LEU/ILE/VAL-BINDING ABC TRANSPORTER SUBUNIT"/>
    <property type="match status" value="1"/>
</dbReference>
<evidence type="ECO:0000256" key="1">
    <source>
        <dbReference type="ARBA" id="ARBA00010062"/>
    </source>
</evidence>
<feature type="chain" id="PRO_5047016978" evidence="3">
    <location>
        <begin position="20"/>
        <end position="373"/>
    </location>
</feature>
<organism evidence="5 6">
    <name type="scientific">Leeia speluncae</name>
    <dbReference type="NCBI Taxonomy" id="2884804"/>
    <lineage>
        <taxon>Bacteria</taxon>
        <taxon>Pseudomonadati</taxon>
        <taxon>Pseudomonadota</taxon>
        <taxon>Betaproteobacteria</taxon>
        <taxon>Neisseriales</taxon>
        <taxon>Leeiaceae</taxon>
        <taxon>Leeia</taxon>
    </lineage>
</organism>